<dbReference type="Pfam" id="PF00860">
    <property type="entry name" value="Xan_ur_permease"/>
    <property type="match status" value="1"/>
</dbReference>
<protein>
    <submittedName>
        <fullName evidence="8">NCS2 family permease</fullName>
    </submittedName>
</protein>
<feature type="transmembrane region" description="Helical" evidence="7">
    <location>
        <begin position="132"/>
        <end position="150"/>
    </location>
</feature>
<proteinExistence type="inferred from homology"/>
<feature type="transmembrane region" description="Helical" evidence="7">
    <location>
        <begin position="404"/>
        <end position="422"/>
    </location>
</feature>
<comment type="similarity">
    <text evidence="2">Belongs to the nucleobase:cation symporter-2 (NCS2) (TC 2.A.40) family. Azg-like subfamily.</text>
</comment>
<comment type="subcellular location">
    <subcellularLocation>
        <location evidence="1">Endomembrane system</location>
        <topology evidence="1">Multi-pass membrane protein</topology>
    </subcellularLocation>
</comment>
<dbReference type="EMBL" id="CP049865">
    <property type="protein sequence ID" value="QIK71679.1"/>
    <property type="molecule type" value="Genomic_DNA"/>
</dbReference>
<keyword evidence="5 7" id="KW-1133">Transmembrane helix</keyword>
<name>A0A6G7Y4P2_9ACTN</name>
<feature type="transmembrane region" description="Helical" evidence="7">
    <location>
        <begin position="78"/>
        <end position="101"/>
    </location>
</feature>
<feature type="transmembrane region" description="Helical" evidence="7">
    <location>
        <begin position="434"/>
        <end position="461"/>
    </location>
</feature>
<feature type="transmembrane region" description="Helical" evidence="7">
    <location>
        <begin position="378"/>
        <end position="397"/>
    </location>
</feature>
<feature type="transmembrane region" description="Helical" evidence="7">
    <location>
        <begin position="162"/>
        <end position="182"/>
    </location>
</feature>
<keyword evidence="6 7" id="KW-0472">Membrane</keyword>
<feature type="transmembrane region" description="Helical" evidence="7">
    <location>
        <begin position="473"/>
        <end position="495"/>
    </location>
</feature>
<reference evidence="8 9" key="1">
    <citation type="submission" date="2020-03" db="EMBL/GenBank/DDBJ databases">
        <title>Propioniciclava sp. nov., isolated from Hydrophilus acuminatus.</title>
        <authorList>
            <person name="Hyun D.-W."/>
            <person name="Bae J.-W."/>
        </authorList>
    </citation>
    <scope>NUCLEOTIDE SEQUENCE [LARGE SCALE GENOMIC DNA]</scope>
    <source>
        <strain evidence="8 9">HDW11</strain>
    </source>
</reference>
<keyword evidence="4 7" id="KW-0812">Transmembrane</keyword>
<feature type="transmembrane region" description="Helical" evidence="7">
    <location>
        <begin position="202"/>
        <end position="221"/>
    </location>
</feature>
<keyword evidence="9" id="KW-1185">Reference proteome</keyword>
<dbReference type="GO" id="GO:0005886">
    <property type="term" value="C:plasma membrane"/>
    <property type="evidence" value="ECO:0007669"/>
    <property type="project" value="TreeGrafter"/>
</dbReference>
<dbReference type="Proteomes" id="UP000501058">
    <property type="component" value="Chromosome"/>
</dbReference>
<gene>
    <name evidence="8" type="ORF">G7070_04590</name>
</gene>
<dbReference type="PANTHER" id="PTHR43337:SF1">
    <property type="entry name" value="XANTHINE_URACIL PERMEASE C887.17-RELATED"/>
    <property type="match status" value="1"/>
</dbReference>
<dbReference type="RefSeq" id="WP_166232316.1">
    <property type="nucleotide sequence ID" value="NZ_CP049865.1"/>
</dbReference>
<sequence length="496" mass="50891">MSSSTTAPVGAPNSGLDGWFSITKRGSSVGQEVRGGLVTFFTMAYIIALNPLIIGTAADRNGNLISGLSAADSANVGPTIAMVAAATSLVAGIMTIVMGVVGRFPIGLATGLGLNAMLAYVIAPMVTWPQAMGLIVWEGVIILILVLTGFREAVFRAVPRPLRTGIAVGIGLFITLVGLADAGIVRKGEGTPLQLGVGGSLIGWPMAIFVIGLFLLVLLYVRRVRGAMLIAIVGMTVVAVILQSILHIPGQEQGANPTGWALNIPELGAGGLLSLPDLSLIGRVDLFGAFSSGPAVTIAMIMTVFALLLADFFDTMGTVVAVGAEGGLLDADGNPEHTREILAVDSIAAIAGGLGSVSSNTSYIESAAGVGEGARTGLASVVTGLAFLVSLFLAPLVKLVPSEAAAPALVFVGFLMLSQVVHVDWTDPEEGFPAFVTMIAMPFAYSITAGIGAGFLFWIAIKVAVGKSRQVHPLLWVIGVAFLIYFGQGVINALLA</sequence>
<feature type="transmembrane region" description="Helical" evidence="7">
    <location>
        <begin position="35"/>
        <end position="58"/>
    </location>
</feature>
<feature type="transmembrane region" description="Helical" evidence="7">
    <location>
        <begin position="228"/>
        <end position="246"/>
    </location>
</feature>
<evidence type="ECO:0000313" key="9">
    <source>
        <dbReference type="Proteomes" id="UP000501058"/>
    </source>
</evidence>
<dbReference type="AlphaFoldDB" id="A0A6G7Y4P2"/>
<dbReference type="GO" id="GO:0005345">
    <property type="term" value="F:purine nucleobase transmembrane transporter activity"/>
    <property type="evidence" value="ECO:0007669"/>
    <property type="project" value="TreeGrafter"/>
</dbReference>
<evidence type="ECO:0000256" key="4">
    <source>
        <dbReference type="ARBA" id="ARBA00022692"/>
    </source>
</evidence>
<evidence type="ECO:0000256" key="6">
    <source>
        <dbReference type="ARBA" id="ARBA00023136"/>
    </source>
</evidence>
<dbReference type="KEGG" id="prv:G7070_04590"/>
<accession>A0A6G7Y4P2</accession>
<evidence type="ECO:0000256" key="2">
    <source>
        <dbReference type="ARBA" id="ARBA00005697"/>
    </source>
</evidence>
<dbReference type="PANTHER" id="PTHR43337">
    <property type="entry name" value="XANTHINE/URACIL PERMEASE C887.17-RELATED"/>
    <property type="match status" value="1"/>
</dbReference>
<dbReference type="InterPro" id="IPR045018">
    <property type="entry name" value="Azg-like"/>
</dbReference>
<dbReference type="GO" id="GO:0012505">
    <property type="term" value="C:endomembrane system"/>
    <property type="evidence" value="ECO:0007669"/>
    <property type="project" value="UniProtKB-SubCell"/>
</dbReference>
<evidence type="ECO:0000256" key="5">
    <source>
        <dbReference type="ARBA" id="ARBA00022989"/>
    </source>
</evidence>
<keyword evidence="3" id="KW-0813">Transport</keyword>
<feature type="transmembrane region" description="Helical" evidence="7">
    <location>
        <begin position="287"/>
        <end position="310"/>
    </location>
</feature>
<evidence type="ECO:0000256" key="7">
    <source>
        <dbReference type="SAM" id="Phobius"/>
    </source>
</evidence>
<feature type="transmembrane region" description="Helical" evidence="7">
    <location>
        <begin position="108"/>
        <end position="126"/>
    </location>
</feature>
<dbReference type="InterPro" id="IPR006043">
    <property type="entry name" value="NCS2"/>
</dbReference>
<evidence type="ECO:0000256" key="3">
    <source>
        <dbReference type="ARBA" id="ARBA00022448"/>
    </source>
</evidence>
<evidence type="ECO:0000256" key="1">
    <source>
        <dbReference type="ARBA" id="ARBA00004127"/>
    </source>
</evidence>
<evidence type="ECO:0000313" key="8">
    <source>
        <dbReference type="EMBL" id="QIK71679.1"/>
    </source>
</evidence>
<organism evidence="8 9">
    <name type="scientific">Propioniciclava coleopterorum</name>
    <dbReference type="NCBI Taxonomy" id="2714937"/>
    <lineage>
        <taxon>Bacteria</taxon>
        <taxon>Bacillati</taxon>
        <taxon>Actinomycetota</taxon>
        <taxon>Actinomycetes</taxon>
        <taxon>Propionibacteriales</taxon>
        <taxon>Propionibacteriaceae</taxon>
        <taxon>Propioniciclava</taxon>
    </lineage>
</organism>
<feature type="transmembrane region" description="Helical" evidence="7">
    <location>
        <begin position="258"/>
        <end position="275"/>
    </location>
</feature>